<dbReference type="SUPFAM" id="SSF51735">
    <property type="entry name" value="NAD(P)-binding Rossmann-fold domains"/>
    <property type="match status" value="1"/>
</dbReference>
<dbReference type="InterPro" id="IPR036291">
    <property type="entry name" value="NAD(P)-bd_dom_sf"/>
</dbReference>
<keyword evidence="1" id="KW-0560">Oxidoreductase</keyword>
<evidence type="ECO:0000313" key="4">
    <source>
        <dbReference type="Proteomes" id="UP000054937"/>
    </source>
</evidence>
<sequence>MPSTLLLASTVIAGKFYMQGPTCQIKKDMSGKTVLITGATSGIGKETAKSLAQQNATLILACRNQEKSEKFIQELKKNTGNQNIHFIQLQLDDWSQIKKSVEDLEKLQKKVENNNIDVLINNAGIYVSKFDQNKQGFESQFATNHMGHFIFTNLLFQKLKNTPESRVINLSSRAHERSPNLDLSNYENFEKQVKNKESFSALNTYPLSKLANMMFTKGLQFKFDSELQKINNNDGGQMLQQQQKYQNYNTPTKVVSCHPGVVATEMIEKLATNNEKIKKYVDNFFFKNFILSPVLWYFCKTPEQGAQTTLQLVYSDYSALKKGGYYKDLQLADYHKQADNTNDVNKFWEFSEIIAKPFY</sequence>
<dbReference type="OrthoDB" id="1274115at2759"/>
<dbReference type="AlphaFoldDB" id="A0A0V0Q9A2"/>
<dbReference type="GO" id="GO:0016491">
    <property type="term" value="F:oxidoreductase activity"/>
    <property type="evidence" value="ECO:0007669"/>
    <property type="project" value="UniProtKB-KW"/>
</dbReference>
<name>A0A0V0Q9A2_PSEPJ</name>
<evidence type="ECO:0000256" key="2">
    <source>
        <dbReference type="RuleBase" id="RU000363"/>
    </source>
</evidence>
<evidence type="ECO:0008006" key="5">
    <source>
        <dbReference type="Google" id="ProtNLM"/>
    </source>
</evidence>
<proteinExistence type="inferred from homology"/>
<dbReference type="PRINTS" id="PR00080">
    <property type="entry name" value="SDRFAMILY"/>
</dbReference>
<organism evidence="3 4">
    <name type="scientific">Pseudocohnilembus persalinus</name>
    <name type="common">Ciliate</name>
    <dbReference type="NCBI Taxonomy" id="266149"/>
    <lineage>
        <taxon>Eukaryota</taxon>
        <taxon>Sar</taxon>
        <taxon>Alveolata</taxon>
        <taxon>Ciliophora</taxon>
        <taxon>Intramacronucleata</taxon>
        <taxon>Oligohymenophorea</taxon>
        <taxon>Scuticociliatia</taxon>
        <taxon>Philasterida</taxon>
        <taxon>Pseudocohnilembidae</taxon>
        <taxon>Pseudocohnilembus</taxon>
    </lineage>
</organism>
<evidence type="ECO:0000256" key="1">
    <source>
        <dbReference type="ARBA" id="ARBA00023002"/>
    </source>
</evidence>
<dbReference type="FunCoup" id="A0A0V0Q9A2">
    <property type="interactions" value="8"/>
</dbReference>
<dbReference type="PANTHER" id="PTHR43157:SF31">
    <property type="entry name" value="PHOSPHATIDYLINOSITOL-GLYCAN BIOSYNTHESIS CLASS F PROTEIN"/>
    <property type="match status" value="1"/>
</dbReference>
<comment type="caution">
    <text evidence="3">The sequence shown here is derived from an EMBL/GenBank/DDBJ whole genome shotgun (WGS) entry which is preliminary data.</text>
</comment>
<dbReference type="InParanoid" id="A0A0V0Q9A2"/>
<dbReference type="Proteomes" id="UP000054937">
    <property type="component" value="Unassembled WGS sequence"/>
</dbReference>
<dbReference type="PRINTS" id="PR00081">
    <property type="entry name" value="GDHRDH"/>
</dbReference>
<reference evidence="3 4" key="1">
    <citation type="journal article" date="2015" name="Sci. Rep.">
        <title>Genome of the facultative scuticociliatosis pathogen Pseudocohnilembus persalinus provides insight into its virulence through horizontal gene transfer.</title>
        <authorList>
            <person name="Xiong J."/>
            <person name="Wang G."/>
            <person name="Cheng J."/>
            <person name="Tian M."/>
            <person name="Pan X."/>
            <person name="Warren A."/>
            <person name="Jiang C."/>
            <person name="Yuan D."/>
            <person name="Miao W."/>
        </authorList>
    </citation>
    <scope>NUCLEOTIDE SEQUENCE [LARGE SCALE GENOMIC DNA]</scope>
    <source>
        <strain evidence="3">36N120E</strain>
    </source>
</reference>
<gene>
    <name evidence="3" type="ORF">PPERSA_03881</name>
</gene>
<dbReference type="Gene3D" id="3.40.50.720">
    <property type="entry name" value="NAD(P)-binding Rossmann-like Domain"/>
    <property type="match status" value="1"/>
</dbReference>
<protein>
    <recommendedName>
        <fullName evidence="5">NAD(P)-binding domain</fullName>
    </recommendedName>
</protein>
<keyword evidence="4" id="KW-1185">Reference proteome</keyword>
<dbReference type="PANTHER" id="PTHR43157">
    <property type="entry name" value="PHOSPHATIDYLINOSITOL-GLYCAN BIOSYNTHESIS CLASS F PROTEIN-RELATED"/>
    <property type="match status" value="1"/>
</dbReference>
<evidence type="ECO:0000313" key="3">
    <source>
        <dbReference type="EMBL" id="KRW98746.1"/>
    </source>
</evidence>
<dbReference type="CDD" id="cd05327">
    <property type="entry name" value="retinol-DH_like_SDR_c_like"/>
    <property type="match status" value="1"/>
</dbReference>
<comment type="similarity">
    <text evidence="2">Belongs to the short-chain dehydrogenases/reductases (SDR) family.</text>
</comment>
<dbReference type="OMA" id="PLVPWAR"/>
<dbReference type="EMBL" id="LDAU01000231">
    <property type="protein sequence ID" value="KRW98746.1"/>
    <property type="molecule type" value="Genomic_DNA"/>
</dbReference>
<dbReference type="Pfam" id="PF00106">
    <property type="entry name" value="adh_short"/>
    <property type="match status" value="1"/>
</dbReference>
<accession>A0A0V0Q9A2</accession>
<dbReference type="InterPro" id="IPR002347">
    <property type="entry name" value="SDR_fam"/>
</dbReference>